<dbReference type="InterPro" id="IPR030395">
    <property type="entry name" value="GP_PDE_dom"/>
</dbReference>
<dbReference type="GO" id="GO:0008081">
    <property type="term" value="F:phosphoric diester hydrolase activity"/>
    <property type="evidence" value="ECO:0007669"/>
    <property type="project" value="InterPro"/>
</dbReference>
<accession>A0A4R5DV37</accession>
<feature type="domain" description="GP-PDE" evidence="1">
    <location>
        <begin position="3"/>
        <end position="225"/>
    </location>
</feature>
<dbReference type="RefSeq" id="WP_131890979.1">
    <property type="nucleotide sequence ID" value="NZ_SMKZ01000002.1"/>
</dbReference>
<dbReference type="GO" id="GO:0006629">
    <property type="term" value="P:lipid metabolic process"/>
    <property type="evidence" value="ECO:0007669"/>
    <property type="project" value="InterPro"/>
</dbReference>
<dbReference type="Pfam" id="PF03009">
    <property type="entry name" value="GDPD"/>
    <property type="match status" value="1"/>
</dbReference>
<dbReference type="PANTHER" id="PTHR46211:SF1">
    <property type="entry name" value="GLYCEROPHOSPHODIESTER PHOSPHODIESTERASE, CYTOPLASMIC"/>
    <property type="match status" value="1"/>
</dbReference>
<reference evidence="2 3" key="1">
    <citation type="submission" date="2019-03" db="EMBL/GenBank/DDBJ databases">
        <title>Draft genome sequences of novel Actinobacteria.</title>
        <authorList>
            <person name="Sahin N."/>
            <person name="Ay H."/>
            <person name="Saygin H."/>
        </authorList>
    </citation>
    <scope>NUCLEOTIDE SEQUENCE [LARGE SCALE GENOMIC DNA]</scope>
    <source>
        <strain evidence="2 3">5K138</strain>
    </source>
</reference>
<dbReference type="EMBL" id="SMKZ01000002">
    <property type="protein sequence ID" value="TDE15095.1"/>
    <property type="molecule type" value="Genomic_DNA"/>
</dbReference>
<gene>
    <name evidence="2" type="ORF">E1269_03040</name>
</gene>
<protein>
    <submittedName>
        <fullName evidence="2">Glycerophosphodiester phosphodiesterase</fullName>
    </submittedName>
</protein>
<evidence type="ECO:0000313" key="2">
    <source>
        <dbReference type="EMBL" id="TDE15095.1"/>
    </source>
</evidence>
<dbReference type="InterPro" id="IPR017946">
    <property type="entry name" value="PLC-like_Pdiesterase_TIM-brl"/>
</dbReference>
<name>A0A4R5DV37_9ACTN</name>
<proteinExistence type="predicted"/>
<dbReference type="OrthoDB" id="3268277at2"/>
<comment type="caution">
    <text evidence="2">The sequence shown here is derived from an EMBL/GenBank/DDBJ whole genome shotgun (WGS) entry which is preliminary data.</text>
</comment>
<dbReference type="Gene3D" id="3.20.20.190">
    <property type="entry name" value="Phosphatidylinositol (PI) phosphodiesterase"/>
    <property type="match status" value="1"/>
</dbReference>
<sequence>MGIANCAHRGAAAELPENTMAAFRLAVAQGADELELDLRLSADGRLVVMHDATVDRTTSGSGAVSALTWDELRALDAGGGEPVPSFEEVLDGTEARLQVEIKAPEAIGPLARLLAERPAELDRISPCCFDQDVVAELAVRFPSAPVGLISKTGSAALVERAVELGASRVLFGWSGMTKDLVAAAHERDLEVSVWPVETAEQLQDALALGVDGFTTDHPGRMAQLLFP</sequence>
<dbReference type="SUPFAM" id="SSF51695">
    <property type="entry name" value="PLC-like phosphodiesterases"/>
    <property type="match status" value="1"/>
</dbReference>
<dbReference type="PANTHER" id="PTHR46211">
    <property type="entry name" value="GLYCEROPHOSPHORYL DIESTER PHOSPHODIESTERASE"/>
    <property type="match status" value="1"/>
</dbReference>
<dbReference type="InParanoid" id="A0A4R5DV37"/>
<organism evidence="2 3">
    <name type="scientific">Jiangella asiatica</name>
    <dbReference type="NCBI Taxonomy" id="2530372"/>
    <lineage>
        <taxon>Bacteria</taxon>
        <taxon>Bacillati</taxon>
        <taxon>Actinomycetota</taxon>
        <taxon>Actinomycetes</taxon>
        <taxon>Jiangellales</taxon>
        <taxon>Jiangellaceae</taxon>
        <taxon>Jiangella</taxon>
    </lineage>
</organism>
<dbReference type="AlphaFoldDB" id="A0A4R5DV37"/>
<keyword evidence="3" id="KW-1185">Reference proteome</keyword>
<evidence type="ECO:0000259" key="1">
    <source>
        <dbReference type="PROSITE" id="PS51704"/>
    </source>
</evidence>
<dbReference type="FunCoup" id="A0A4R5DV37">
    <property type="interactions" value="6"/>
</dbReference>
<evidence type="ECO:0000313" key="3">
    <source>
        <dbReference type="Proteomes" id="UP000294739"/>
    </source>
</evidence>
<dbReference type="Proteomes" id="UP000294739">
    <property type="component" value="Unassembled WGS sequence"/>
</dbReference>
<dbReference type="PROSITE" id="PS51704">
    <property type="entry name" value="GP_PDE"/>
    <property type="match status" value="1"/>
</dbReference>